<evidence type="ECO:0000313" key="2">
    <source>
        <dbReference type="Proteomes" id="UP000298652"/>
    </source>
</evidence>
<dbReference type="EMBL" id="CM016560">
    <property type="protein sequence ID" value="TKV90530.1"/>
    <property type="molecule type" value="Genomic_DNA"/>
</dbReference>
<protein>
    <recommendedName>
        <fullName evidence="3">Reverse transcriptase zinc-binding domain-containing protein</fullName>
    </recommendedName>
</protein>
<keyword evidence="2" id="KW-1185">Reference proteome</keyword>
<evidence type="ECO:0008006" key="3">
    <source>
        <dbReference type="Google" id="ProtNLM"/>
    </source>
</evidence>
<organism evidence="1 2">
    <name type="scientific">Setaria viridis</name>
    <name type="common">Green bristlegrass</name>
    <name type="synonym">Setaria italica subsp. viridis</name>
    <dbReference type="NCBI Taxonomy" id="4556"/>
    <lineage>
        <taxon>Eukaryota</taxon>
        <taxon>Viridiplantae</taxon>
        <taxon>Streptophyta</taxon>
        <taxon>Embryophyta</taxon>
        <taxon>Tracheophyta</taxon>
        <taxon>Spermatophyta</taxon>
        <taxon>Magnoliopsida</taxon>
        <taxon>Liliopsida</taxon>
        <taxon>Poales</taxon>
        <taxon>Poaceae</taxon>
        <taxon>PACMAD clade</taxon>
        <taxon>Panicoideae</taxon>
        <taxon>Panicodae</taxon>
        <taxon>Paniceae</taxon>
        <taxon>Cenchrinae</taxon>
        <taxon>Setaria</taxon>
    </lineage>
</organism>
<proteinExistence type="predicted"/>
<dbReference type="Proteomes" id="UP000298652">
    <property type="component" value="Chromosome 9"/>
</dbReference>
<reference evidence="1" key="1">
    <citation type="submission" date="2019-03" db="EMBL/GenBank/DDBJ databases">
        <title>WGS assembly of Setaria viridis.</title>
        <authorList>
            <person name="Huang P."/>
            <person name="Jenkins J."/>
            <person name="Grimwood J."/>
            <person name="Barry K."/>
            <person name="Healey A."/>
            <person name="Mamidi S."/>
            <person name="Sreedasyam A."/>
            <person name="Shu S."/>
            <person name="Feldman M."/>
            <person name="Wu J."/>
            <person name="Yu Y."/>
            <person name="Chen C."/>
            <person name="Johnson J."/>
            <person name="Rokhsar D."/>
            <person name="Baxter I."/>
            <person name="Schmutz J."/>
            <person name="Brutnell T."/>
            <person name="Kellogg E."/>
        </authorList>
    </citation>
    <scope>NUCLEOTIDE SEQUENCE [LARGE SCALE GENOMIC DNA]</scope>
</reference>
<dbReference type="Gramene" id="TKV90530">
    <property type="protein sequence ID" value="TKV90530"/>
    <property type="gene ID" value="SEVIR_9G035300v2"/>
</dbReference>
<evidence type="ECO:0000313" key="1">
    <source>
        <dbReference type="EMBL" id="TKV90530.1"/>
    </source>
</evidence>
<dbReference type="OMA" id="AIPQNWD"/>
<name>A0A4U6SQ90_SETVI</name>
<dbReference type="AlphaFoldDB" id="A0A4U6SQ90"/>
<sequence>METGHHLLAECRYTRRIWDQTATWLAQPNLRPNAWRPSSNALEWWTSITTTPDSSRKALRSLTLLIMWEVWKERNARIFNRHETSPTTLMMKIKDEASAWLLAGAKDLAILLSRE</sequence>
<accession>A0A4U6SQ90</accession>
<gene>
    <name evidence="1" type="ORF">SEVIR_9G035300v2</name>
</gene>